<feature type="transmembrane region" description="Helical" evidence="8">
    <location>
        <begin position="694"/>
        <end position="716"/>
    </location>
</feature>
<feature type="compositionally biased region" description="Pro residues" evidence="7">
    <location>
        <begin position="858"/>
        <end position="871"/>
    </location>
</feature>
<feature type="transmembrane region" description="Helical" evidence="8">
    <location>
        <begin position="91"/>
        <end position="112"/>
    </location>
</feature>
<dbReference type="EMBL" id="WEGI01000004">
    <property type="protein sequence ID" value="MQY26566.1"/>
    <property type="molecule type" value="Genomic_DNA"/>
</dbReference>
<feature type="transmembrane region" description="Helical" evidence="8">
    <location>
        <begin position="811"/>
        <end position="832"/>
    </location>
</feature>
<evidence type="ECO:0000259" key="9">
    <source>
        <dbReference type="Pfam" id="PF01435"/>
    </source>
</evidence>
<feature type="transmembrane region" description="Helical" evidence="8">
    <location>
        <begin position="327"/>
        <end position="349"/>
    </location>
</feature>
<dbReference type="Gene3D" id="3.30.2010.10">
    <property type="entry name" value="Metalloproteases ('zincins'), catalytic domain"/>
    <property type="match status" value="1"/>
</dbReference>
<dbReference type="EC" id="3.4.24.-" evidence="10"/>
<dbReference type="GO" id="GO:0006508">
    <property type="term" value="P:proteolysis"/>
    <property type="evidence" value="ECO:0007669"/>
    <property type="project" value="UniProtKB-KW"/>
</dbReference>
<dbReference type="Pfam" id="PF01435">
    <property type="entry name" value="Peptidase_M48"/>
    <property type="match status" value="1"/>
</dbReference>
<evidence type="ECO:0000256" key="7">
    <source>
        <dbReference type="SAM" id="MobiDB-lite"/>
    </source>
</evidence>
<feature type="transmembrane region" description="Helical" evidence="8">
    <location>
        <begin position="728"/>
        <end position="752"/>
    </location>
</feature>
<keyword evidence="8" id="KW-0472">Membrane</keyword>
<feature type="transmembrane region" description="Helical" evidence="8">
    <location>
        <begin position="210"/>
        <end position="229"/>
    </location>
</feature>
<evidence type="ECO:0000256" key="4">
    <source>
        <dbReference type="ARBA" id="ARBA00022801"/>
    </source>
</evidence>
<evidence type="ECO:0000256" key="8">
    <source>
        <dbReference type="SAM" id="Phobius"/>
    </source>
</evidence>
<keyword evidence="5" id="KW-0862">Zinc</keyword>
<dbReference type="Proteomes" id="UP000431401">
    <property type="component" value="Unassembled WGS sequence"/>
</dbReference>
<proteinExistence type="predicted"/>
<keyword evidence="3" id="KW-0479">Metal-binding</keyword>
<dbReference type="RefSeq" id="WP_153340883.1">
    <property type="nucleotide sequence ID" value="NZ_WEGI01000004.1"/>
</dbReference>
<evidence type="ECO:0000256" key="6">
    <source>
        <dbReference type="ARBA" id="ARBA00023049"/>
    </source>
</evidence>
<name>A0A7K0DLC3_9NOCA</name>
<dbReference type="OrthoDB" id="4889053at2"/>
<evidence type="ECO:0000256" key="1">
    <source>
        <dbReference type="ARBA" id="ARBA00001947"/>
    </source>
</evidence>
<feature type="transmembrane region" description="Helical" evidence="8">
    <location>
        <begin position="1008"/>
        <end position="1029"/>
    </location>
</feature>
<feature type="region of interest" description="Disordered" evidence="7">
    <location>
        <begin position="846"/>
        <end position="1006"/>
    </location>
</feature>
<dbReference type="GO" id="GO:0004222">
    <property type="term" value="F:metalloendopeptidase activity"/>
    <property type="evidence" value="ECO:0007669"/>
    <property type="project" value="InterPro"/>
</dbReference>
<keyword evidence="2 10" id="KW-0645">Protease</keyword>
<feature type="transmembrane region" description="Helical" evidence="8">
    <location>
        <begin position="546"/>
        <end position="567"/>
    </location>
</feature>
<feature type="compositionally biased region" description="Low complexity" evidence="7">
    <location>
        <begin position="927"/>
        <end position="944"/>
    </location>
</feature>
<feature type="domain" description="Peptidase M48" evidence="9">
    <location>
        <begin position="134"/>
        <end position="330"/>
    </location>
</feature>
<gene>
    <name evidence="10" type="primary">htpX_2</name>
    <name evidence="10" type="ORF">NRB56_21370</name>
</gene>
<evidence type="ECO:0000256" key="2">
    <source>
        <dbReference type="ARBA" id="ARBA00022670"/>
    </source>
</evidence>
<feature type="region of interest" description="Disordered" evidence="7">
    <location>
        <begin position="573"/>
        <end position="686"/>
    </location>
</feature>
<feature type="transmembrane region" description="Helical" evidence="8">
    <location>
        <begin position="442"/>
        <end position="463"/>
    </location>
</feature>
<evidence type="ECO:0000256" key="3">
    <source>
        <dbReference type="ARBA" id="ARBA00022723"/>
    </source>
</evidence>
<sequence>MTAALVDHRDTRAIGAGTTARFILLLVLLLSASASLMADLITQVLLRPDWGCVLAAGGDPDGTAAQITAVIDRQRTLFEACERGRDRRLPIWVPLMWLVLVPLCAAALFPALHAWQTRRGRVVPLAEIDRTGGTQRLLAELVAVSGLRRAPRFVVDPAAARAGAVVFGRTGRATVCLYGGLLAGRRTRPHRFRAVVLHELAHIRNGDVTLAYATVALWRAFVAIVLIPYTSYYVYALCTHRNWRTDRPFEVRSVLFATGLVLLVYLARAGVLRHREMYADLAAVDQGADPRGWVVPVATEPRNRTRAALIAFAQMWRSHPRWDERRATLVAPAALFGLERLPMFLIGASVDLLGVELHGLLYDIELPTWATEFITLIPAGLVTVTAGYLVWRAVMFAVLTDLRPPSGAGPGFWLGAGMLVADLVSNQVLATDWLPAWPWPLLSLPAAGACYGWWVARCALLAARTRPGRSTRPTMVLILATGGVALARWMLWWQDTGRVFLLFGWPYRGPWLWNEIITVYGEAAPDHHTEQIAATVMIGELPLENIGLGIVAAVALWAVPMLLWTVAGIRWPRRPDSSTRHQGNFTRHQGNSAWHHGNPTRHHGNPAQHRGNPTRHHGNPAQHRGNPTRHQGNPARHQGNPPFRPPRWRLGPGKARSRRNSAGPDRRGSAVPNRRPARDPMAEIGPPLPRTRRLLWSAAAGGGAGLVAIVAAQAYLHAWHVRLSAGYLVVYLMWMLAALLLAMIVAATVAAAPPGPYRPLTAIVAAELGLVTGGAAAYVAMAADGCVRSVSVIGTYCGARPFLTEPLWRCLLPLVMAGVVAGFAVAGCWEVGTHLRTRFRSRPIPLPEAPAARAPSPADQPPVPVVRPPGPAVRSSSPADQPPGSVDQPPGPAVQTSSPADQLPSPAVQASGPVVRPSSPAVQASGPVVQPSSPADQPSDPVDQLSSPADQPSDPVVRPSSPAVQASGPVVRPSSPAVQASGPVVQPSSPADQPSDPADQPPSPADRVIGFLLAAAMAAVVAVAAIGTAPHRSDTAATSVPDGVLASRPAQVSTATRAIQVAAWIELGGNTLILRTADLEDRARAILTELGDGHDVDTGVVVAFCGDLDRFTTELDGYFTVPEPEAQRLWQQFRQHLGITATACLRASRDFQLSDDQDPDAQSRTIEALTDTATTMEFGTEAIQRMEVVLHAVVTAH</sequence>
<evidence type="ECO:0000256" key="5">
    <source>
        <dbReference type="ARBA" id="ARBA00022833"/>
    </source>
</evidence>
<keyword evidence="8" id="KW-1133">Transmembrane helix</keyword>
<comment type="caution">
    <text evidence="10">The sequence shown here is derived from an EMBL/GenBank/DDBJ whole genome shotgun (WGS) entry which is preliminary data.</text>
</comment>
<feature type="transmembrane region" description="Helical" evidence="8">
    <location>
        <begin position="22"/>
        <end position="41"/>
    </location>
</feature>
<dbReference type="InterPro" id="IPR001915">
    <property type="entry name" value="Peptidase_M48"/>
</dbReference>
<feature type="transmembrane region" description="Helical" evidence="8">
    <location>
        <begin position="759"/>
        <end position="781"/>
    </location>
</feature>
<dbReference type="AlphaFoldDB" id="A0A7K0DLC3"/>
<organism evidence="10 11">
    <name type="scientific">Nocardia aurantia</name>
    <dbReference type="NCBI Taxonomy" id="2585199"/>
    <lineage>
        <taxon>Bacteria</taxon>
        <taxon>Bacillati</taxon>
        <taxon>Actinomycetota</taxon>
        <taxon>Actinomycetes</taxon>
        <taxon>Mycobacteriales</taxon>
        <taxon>Nocardiaceae</taxon>
        <taxon>Nocardia</taxon>
    </lineage>
</organism>
<feature type="compositionally biased region" description="Low complexity" evidence="7">
    <location>
        <begin position="986"/>
        <end position="998"/>
    </location>
</feature>
<dbReference type="GO" id="GO:0046872">
    <property type="term" value="F:metal ion binding"/>
    <property type="evidence" value="ECO:0007669"/>
    <property type="project" value="UniProtKB-KW"/>
</dbReference>
<feature type="compositionally biased region" description="Polar residues" evidence="7">
    <location>
        <begin position="580"/>
        <end position="592"/>
    </location>
</feature>
<keyword evidence="6" id="KW-0482">Metalloprotease</keyword>
<feature type="transmembrane region" description="Helical" evidence="8">
    <location>
        <begin position="249"/>
        <end position="267"/>
    </location>
</feature>
<keyword evidence="4 10" id="KW-0378">Hydrolase</keyword>
<accession>A0A7K0DLC3</accession>
<comment type="cofactor">
    <cofactor evidence="1">
        <name>Zn(2+)</name>
        <dbReference type="ChEBI" id="CHEBI:29105"/>
    </cofactor>
</comment>
<reference evidence="10 11" key="1">
    <citation type="submission" date="2019-10" db="EMBL/GenBank/DDBJ databases">
        <title>Nocardia macrotermitis sp. nov. and Nocardia aurantia sp. nov., isolated from the gut of fungus growing-termite Macrotermes natalensis.</title>
        <authorList>
            <person name="Benndorf R."/>
            <person name="Schwitalla J."/>
            <person name="Martin K."/>
            <person name="De Beer W."/>
            <person name="Kaster A.-K."/>
            <person name="Vollmers J."/>
            <person name="Poulsen M."/>
            <person name="Beemelmanns C."/>
        </authorList>
    </citation>
    <scope>NUCLEOTIDE SEQUENCE [LARGE SCALE GENOMIC DNA]</scope>
    <source>
        <strain evidence="10 11">RB56</strain>
    </source>
</reference>
<feature type="transmembrane region" description="Helical" evidence="8">
    <location>
        <begin position="369"/>
        <end position="391"/>
    </location>
</feature>
<keyword evidence="11" id="KW-1185">Reference proteome</keyword>
<feature type="transmembrane region" description="Helical" evidence="8">
    <location>
        <begin position="475"/>
        <end position="493"/>
    </location>
</feature>
<protein>
    <submittedName>
        <fullName evidence="10">Protease HtpX</fullName>
        <ecNumber evidence="10">3.4.24.-</ecNumber>
    </submittedName>
</protein>
<evidence type="ECO:0000313" key="11">
    <source>
        <dbReference type="Proteomes" id="UP000431401"/>
    </source>
</evidence>
<keyword evidence="8" id="KW-0812">Transmembrane</keyword>
<evidence type="ECO:0000313" key="10">
    <source>
        <dbReference type="EMBL" id="MQY26566.1"/>
    </source>
</evidence>